<evidence type="ECO:0000259" key="7">
    <source>
        <dbReference type="PROSITE" id="PS51099"/>
    </source>
</evidence>
<feature type="domain" description="PRD" evidence="8">
    <location>
        <begin position="305"/>
        <end position="410"/>
    </location>
</feature>
<dbReference type="InterPro" id="IPR011608">
    <property type="entry name" value="PRD"/>
</dbReference>
<dbReference type="InterPro" id="IPR036388">
    <property type="entry name" value="WH-like_DNA-bd_sf"/>
</dbReference>
<dbReference type="InterPro" id="IPR016152">
    <property type="entry name" value="PTrfase/Anion_transptr"/>
</dbReference>
<gene>
    <name evidence="9" type="ORF">ACFP7A_03990</name>
</gene>
<dbReference type="Gene3D" id="3.40.50.2300">
    <property type="match status" value="1"/>
</dbReference>
<dbReference type="Pfam" id="PF00359">
    <property type="entry name" value="PTS_EIIA_2"/>
    <property type="match status" value="1"/>
</dbReference>
<dbReference type="CDD" id="cd05568">
    <property type="entry name" value="PTS_IIB_bgl_like"/>
    <property type="match status" value="1"/>
</dbReference>
<dbReference type="InterPro" id="IPR013011">
    <property type="entry name" value="PTS_EIIB_2"/>
</dbReference>
<evidence type="ECO:0000256" key="2">
    <source>
        <dbReference type="ARBA" id="ARBA00022737"/>
    </source>
</evidence>
<keyword evidence="2" id="KW-0677">Repeat</keyword>
<dbReference type="PANTHER" id="PTHR30185:SF18">
    <property type="entry name" value="TRANSCRIPTIONAL REGULATOR MTLR"/>
    <property type="match status" value="1"/>
</dbReference>
<reference evidence="10" key="1">
    <citation type="journal article" date="2019" name="Int. J. Syst. Evol. Microbiol.">
        <title>The Global Catalogue of Microorganisms (GCM) 10K type strain sequencing project: providing services to taxonomists for standard genome sequencing and annotation.</title>
        <authorList>
            <consortium name="The Broad Institute Genomics Platform"/>
            <consortium name="The Broad Institute Genome Sequencing Center for Infectious Disease"/>
            <person name="Wu L."/>
            <person name="Ma J."/>
        </authorList>
    </citation>
    <scope>NUCLEOTIDE SEQUENCE [LARGE SCALE GENOMIC DNA]</scope>
    <source>
        <strain evidence="10">CCUG 42001</strain>
    </source>
</reference>
<dbReference type="PANTHER" id="PTHR30185">
    <property type="entry name" value="CRYPTIC BETA-GLUCOSIDE BGL OPERON ANTITERMINATOR"/>
    <property type="match status" value="1"/>
</dbReference>
<dbReference type="EMBL" id="JBHSTQ010000003">
    <property type="protein sequence ID" value="MFC6385754.1"/>
    <property type="molecule type" value="Genomic_DNA"/>
</dbReference>
<protein>
    <submittedName>
        <fullName evidence="9">BglG family transcription antiterminator</fullName>
    </submittedName>
</protein>
<evidence type="ECO:0000259" key="6">
    <source>
        <dbReference type="PROSITE" id="PS51094"/>
    </source>
</evidence>
<evidence type="ECO:0000259" key="8">
    <source>
        <dbReference type="PROSITE" id="PS51372"/>
    </source>
</evidence>
<accession>A0ABW1WDY0</accession>
<dbReference type="Gene3D" id="1.10.10.10">
    <property type="entry name" value="Winged helix-like DNA-binding domain superfamily/Winged helix DNA-binding domain"/>
    <property type="match status" value="1"/>
</dbReference>
<dbReference type="SUPFAM" id="SSF52794">
    <property type="entry name" value="PTS system IIB component-like"/>
    <property type="match status" value="1"/>
</dbReference>
<name>A0ABW1WDY0_9BACL</name>
<evidence type="ECO:0000313" key="9">
    <source>
        <dbReference type="EMBL" id="MFC6385754.1"/>
    </source>
</evidence>
<dbReference type="Pfam" id="PF08279">
    <property type="entry name" value="HTH_11"/>
    <property type="match status" value="1"/>
</dbReference>
<organism evidence="9 10">
    <name type="scientific">Sporolactobacillus kofuensis</name>
    <dbReference type="NCBI Taxonomy" id="269672"/>
    <lineage>
        <taxon>Bacteria</taxon>
        <taxon>Bacillati</taxon>
        <taxon>Bacillota</taxon>
        <taxon>Bacilli</taxon>
        <taxon>Bacillales</taxon>
        <taxon>Sporolactobacillaceae</taxon>
        <taxon>Sporolactobacillus</taxon>
    </lineage>
</organism>
<keyword evidence="3" id="KW-0805">Transcription regulation</keyword>
<evidence type="ECO:0000256" key="1">
    <source>
        <dbReference type="ARBA" id="ARBA00022679"/>
    </source>
</evidence>
<evidence type="ECO:0000313" key="10">
    <source>
        <dbReference type="Proteomes" id="UP001596267"/>
    </source>
</evidence>
<dbReference type="Pfam" id="PF05043">
    <property type="entry name" value="Mga"/>
    <property type="match status" value="1"/>
</dbReference>
<sequence length="696" mass="79202">MYVTNREKTILELLMKTSGRHSALSMASYLQVSVRTVHRDLKNVEKMLKPFGLQLIQNEDKTLQIQGPNEAVFKLVQELSKIKPVDLSAKERKLLLFLKLFNTDEPMKIGPLAKELGISSTTLGGYLDELSTWMEDFEAHVVRKRGVGVQLTGSERSKRTAFAHFYLFYFNEELIEAIFQINHQQPNRGIRVLHYIKSDYLSAVDQVMKHNRNLYTELADSDYVSFLIQVCIALQRFESGHPLEETEAEDNEKQNSHEREALSFIEKLCGLLSDQLGIVLPDQEKAFMVTLLKGSRLQNAESIYFDQVITGKAIKKLIQHVSQQLQVDLTSDFSLFQGLLAHLEPSLFRIRKDLATFNPLTQQIKDRFPVLFKITEQALQQVFQQIQFPDDEIAYIVLHFGSALEQRKQIRNIHALIVCPTGIGASKMLAARLRKEMPELYSVQTASIHDMRRMDLDTFDLILSTVHLPKQKIPCLFVNPLLSKEDIAAIEQVTRDLSKSRSGVELLPVRIVSSPEAAGQRSLQQLMDEVDQAQSAIRSILKNFSVIQVSKAEKMNDVLIQLIDTCFDQSIIDDRESVYWRLIERERMAGLAVPGTNMALFHCRAKSVRHLSFKIAHSNQAFDLAAMDGGMCSVSNFLLMLAPDRLDPVAQEVISTISSSLVEDRESTLIFASANEPMIHAKLEALFYRFFIQKLK</sequence>
<dbReference type="PROSITE" id="PS51094">
    <property type="entry name" value="PTS_EIIA_TYPE_2"/>
    <property type="match status" value="1"/>
</dbReference>
<dbReference type="PROSITE" id="PS51099">
    <property type="entry name" value="PTS_EIIB_TYPE_2"/>
    <property type="match status" value="1"/>
</dbReference>
<dbReference type="Gene3D" id="3.40.930.10">
    <property type="entry name" value="Mannitol-specific EII, Chain A"/>
    <property type="match status" value="1"/>
</dbReference>
<dbReference type="InterPro" id="IPR002178">
    <property type="entry name" value="PTS_EIIA_type-2_dom"/>
</dbReference>
<dbReference type="InterPro" id="IPR036634">
    <property type="entry name" value="PRD_sf"/>
</dbReference>
<dbReference type="InterPro" id="IPR050661">
    <property type="entry name" value="BglG_antiterminators"/>
</dbReference>
<dbReference type="SUPFAM" id="SSF55804">
    <property type="entry name" value="Phoshotransferase/anion transport protein"/>
    <property type="match status" value="1"/>
</dbReference>
<proteinExistence type="predicted"/>
<feature type="domain" description="PTS EIIA type-2" evidence="6">
    <location>
        <begin position="539"/>
        <end position="686"/>
    </location>
</feature>
<evidence type="ECO:0000256" key="4">
    <source>
        <dbReference type="ARBA" id="ARBA00023159"/>
    </source>
</evidence>
<dbReference type="SUPFAM" id="SSF63520">
    <property type="entry name" value="PTS-regulatory domain, PRD"/>
    <property type="match status" value="2"/>
</dbReference>
<dbReference type="InterPro" id="IPR036095">
    <property type="entry name" value="PTS_EIIB-like_sf"/>
</dbReference>
<keyword evidence="4" id="KW-0010">Activator</keyword>
<dbReference type="InterPro" id="IPR013196">
    <property type="entry name" value="HTH_11"/>
</dbReference>
<dbReference type="InterPro" id="IPR007737">
    <property type="entry name" value="Mga_HTH"/>
</dbReference>
<dbReference type="Proteomes" id="UP001596267">
    <property type="component" value="Unassembled WGS sequence"/>
</dbReference>
<evidence type="ECO:0000256" key="5">
    <source>
        <dbReference type="ARBA" id="ARBA00023163"/>
    </source>
</evidence>
<dbReference type="PROSITE" id="PS51372">
    <property type="entry name" value="PRD_2"/>
    <property type="match status" value="2"/>
</dbReference>
<keyword evidence="5" id="KW-0804">Transcription</keyword>
<dbReference type="RefSeq" id="WP_253052701.1">
    <property type="nucleotide sequence ID" value="NZ_JAMXWN010000002.1"/>
</dbReference>
<comment type="caution">
    <text evidence="9">The sequence shown here is derived from an EMBL/GenBank/DDBJ whole genome shotgun (WGS) entry which is preliminary data.</text>
</comment>
<feature type="domain" description="PRD" evidence="8">
    <location>
        <begin position="195"/>
        <end position="302"/>
    </location>
</feature>
<keyword evidence="1" id="KW-0808">Transferase</keyword>
<keyword evidence="10" id="KW-1185">Reference proteome</keyword>
<evidence type="ECO:0000256" key="3">
    <source>
        <dbReference type="ARBA" id="ARBA00023015"/>
    </source>
</evidence>
<feature type="domain" description="PTS EIIB type-2" evidence="7">
    <location>
        <begin position="413"/>
        <end position="502"/>
    </location>
</feature>
<dbReference type="Gene3D" id="1.10.1790.10">
    <property type="entry name" value="PRD domain"/>
    <property type="match status" value="2"/>
</dbReference>
<dbReference type="Pfam" id="PF00874">
    <property type="entry name" value="PRD"/>
    <property type="match status" value="2"/>
</dbReference>